<dbReference type="InterPro" id="IPR004493">
    <property type="entry name" value="Leu-tRNA-synth_Ia_arc/euk"/>
</dbReference>
<dbReference type="GO" id="GO:0005524">
    <property type="term" value="F:ATP binding"/>
    <property type="evidence" value="ECO:0007669"/>
    <property type="project" value="InterPro"/>
</dbReference>
<keyword evidence="3" id="KW-1185">Reference proteome</keyword>
<dbReference type="GO" id="GO:0004823">
    <property type="term" value="F:leucine-tRNA ligase activity"/>
    <property type="evidence" value="ECO:0007669"/>
    <property type="project" value="InterPro"/>
</dbReference>
<comment type="similarity">
    <text evidence="1">Belongs to the class-I aminoacyl-tRNA synthetase family.</text>
</comment>
<protein>
    <submittedName>
        <fullName evidence="2">Uncharacterized protein</fullName>
    </submittedName>
</protein>
<evidence type="ECO:0000313" key="3">
    <source>
        <dbReference type="Proteomes" id="UP000467840"/>
    </source>
</evidence>
<dbReference type="PANTHER" id="PTHR45794:SF1">
    <property type="entry name" value="LEUCINE--TRNA LIGASE, CYTOPLASMIC"/>
    <property type="match status" value="1"/>
</dbReference>
<evidence type="ECO:0000313" key="2">
    <source>
        <dbReference type="EMBL" id="KAF2293937.1"/>
    </source>
</evidence>
<proteinExistence type="inferred from homology"/>
<comment type="caution">
    <text evidence="2">The sequence shown here is derived from an EMBL/GenBank/DDBJ whole genome shotgun (WGS) entry which is preliminary data.</text>
</comment>
<sequence>MEALKNSSVGQATNFKQTQKLCMPFLRFKKDEAIAIGPQALDLRLPFGEIEVLQENLDLIKRQIGLEAVEVLSVADPNAIAKAGSYASLLNQNPPSPGNPTAIFLTGRHVKVLYLENYISGGKAVGCYLGEIRRCLKKWSFALLGFEIEEMMEIGVWGFEGVYKVIFCGFEFIEEKGELRCREQNVV</sequence>
<dbReference type="AlphaFoldDB" id="A0A6A6KZG3"/>
<name>A0A6A6KZG3_HEVBR</name>
<dbReference type="PANTHER" id="PTHR45794">
    <property type="entry name" value="LEUCYL-TRNA SYNTHETASE"/>
    <property type="match status" value="1"/>
</dbReference>
<dbReference type="GO" id="GO:0006429">
    <property type="term" value="P:leucyl-tRNA aminoacylation"/>
    <property type="evidence" value="ECO:0007669"/>
    <property type="project" value="InterPro"/>
</dbReference>
<reference evidence="2 3" key="1">
    <citation type="journal article" date="2020" name="Mol. Plant">
        <title>The Chromosome-Based Rubber Tree Genome Provides New Insights into Spurge Genome Evolution and Rubber Biosynthesis.</title>
        <authorList>
            <person name="Liu J."/>
            <person name="Shi C."/>
            <person name="Shi C.C."/>
            <person name="Li W."/>
            <person name="Zhang Q.J."/>
            <person name="Zhang Y."/>
            <person name="Li K."/>
            <person name="Lu H.F."/>
            <person name="Shi C."/>
            <person name="Zhu S.T."/>
            <person name="Xiao Z.Y."/>
            <person name="Nan H."/>
            <person name="Yue Y."/>
            <person name="Zhu X.G."/>
            <person name="Wu Y."/>
            <person name="Hong X.N."/>
            <person name="Fan G.Y."/>
            <person name="Tong Y."/>
            <person name="Zhang D."/>
            <person name="Mao C.L."/>
            <person name="Liu Y.L."/>
            <person name="Hao S.J."/>
            <person name="Liu W.Q."/>
            <person name="Lv M.Q."/>
            <person name="Zhang H.B."/>
            <person name="Liu Y."/>
            <person name="Hu-Tang G.R."/>
            <person name="Wang J.P."/>
            <person name="Wang J.H."/>
            <person name="Sun Y.H."/>
            <person name="Ni S.B."/>
            <person name="Chen W.B."/>
            <person name="Zhang X.C."/>
            <person name="Jiao Y.N."/>
            <person name="Eichler E.E."/>
            <person name="Li G.H."/>
            <person name="Liu X."/>
            <person name="Gao L.Z."/>
        </authorList>
    </citation>
    <scope>NUCLEOTIDE SEQUENCE [LARGE SCALE GENOMIC DNA]</scope>
    <source>
        <strain evidence="3">cv. GT1</strain>
        <tissue evidence="2">Leaf</tissue>
    </source>
</reference>
<dbReference type="EMBL" id="JAAGAX010000013">
    <property type="protein sequence ID" value="KAF2293937.1"/>
    <property type="molecule type" value="Genomic_DNA"/>
</dbReference>
<gene>
    <name evidence="2" type="ORF">GH714_005833</name>
</gene>
<dbReference type="Proteomes" id="UP000467840">
    <property type="component" value="Chromosome 7"/>
</dbReference>
<organism evidence="2 3">
    <name type="scientific">Hevea brasiliensis</name>
    <name type="common">Para rubber tree</name>
    <name type="synonym">Siphonia brasiliensis</name>
    <dbReference type="NCBI Taxonomy" id="3981"/>
    <lineage>
        <taxon>Eukaryota</taxon>
        <taxon>Viridiplantae</taxon>
        <taxon>Streptophyta</taxon>
        <taxon>Embryophyta</taxon>
        <taxon>Tracheophyta</taxon>
        <taxon>Spermatophyta</taxon>
        <taxon>Magnoliopsida</taxon>
        <taxon>eudicotyledons</taxon>
        <taxon>Gunneridae</taxon>
        <taxon>Pentapetalae</taxon>
        <taxon>rosids</taxon>
        <taxon>fabids</taxon>
        <taxon>Malpighiales</taxon>
        <taxon>Euphorbiaceae</taxon>
        <taxon>Crotonoideae</taxon>
        <taxon>Micrandreae</taxon>
        <taxon>Hevea</taxon>
    </lineage>
</organism>
<accession>A0A6A6KZG3</accession>
<evidence type="ECO:0000256" key="1">
    <source>
        <dbReference type="ARBA" id="ARBA00005594"/>
    </source>
</evidence>